<keyword evidence="3" id="KW-0547">Nucleotide-binding</keyword>
<dbReference type="Gene3D" id="2.170.260.10">
    <property type="entry name" value="paz domain"/>
    <property type="match status" value="1"/>
</dbReference>
<evidence type="ECO:0000256" key="3">
    <source>
        <dbReference type="ARBA" id="ARBA00022741"/>
    </source>
</evidence>
<evidence type="ECO:0000259" key="13">
    <source>
        <dbReference type="PROSITE" id="PS51194"/>
    </source>
</evidence>
<dbReference type="PROSITE" id="PS51194">
    <property type="entry name" value="HELICASE_CTER"/>
    <property type="match status" value="1"/>
</dbReference>
<dbReference type="SUPFAM" id="SSF52540">
    <property type="entry name" value="P-loop containing nucleoside triphosphate hydrolases"/>
    <property type="match status" value="1"/>
</dbReference>
<dbReference type="GO" id="GO:0031054">
    <property type="term" value="P:pre-miRNA processing"/>
    <property type="evidence" value="ECO:0007669"/>
    <property type="project" value="InterPro"/>
</dbReference>
<feature type="domain" description="Helicase ATP-binding" evidence="12">
    <location>
        <begin position="41"/>
        <end position="219"/>
    </location>
</feature>
<feature type="domain" description="RNase III" evidence="10">
    <location>
        <begin position="1034"/>
        <end position="1208"/>
    </location>
</feature>
<feature type="domain" description="RNase III" evidence="10">
    <location>
        <begin position="1265"/>
        <end position="1425"/>
    </location>
</feature>
<keyword evidence="15" id="KW-1185">Reference proteome</keyword>
<dbReference type="InterPro" id="IPR044441">
    <property type="entry name" value="DICER_DSRM"/>
</dbReference>
<dbReference type="InterPro" id="IPR038248">
    <property type="entry name" value="Dicer_dimer_sf"/>
</dbReference>
<dbReference type="OrthoDB" id="2392202at2759"/>
<keyword evidence="2" id="KW-0677">Repeat</keyword>
<dbReference type="KEGG" id="aten:116294837"/>
<keyword evidence="4" id="KW-0378">Hydrolase</keyword>
<keyword evidence="5" id="KW-0347">Helicase</keyword>
<dbReference type="Pfam" id="PF02170">
    <property type="entry name" value="PAZ"/>
    <property type="match status" value="1"/>
</dbReference>
<evidence type="ECO:0000256" key="1">
    <source>
        <dbReference type="ARBA" id="ARBA00001946"/>
    </source>
</evidence>
<dbReference type="InterPro" id="IPR036389">
    <property type="entry name" value="RNase_III_sf"/>
</dbReference>
<dbReference type="FunFam" id="3.40.50.300:FF:000628">
    <property type="entry name" value="Endoribonuclease Dicer"/>
    <property type="match status" value="1"/>
</dbReference>
<feature type="domain" description="Dicer dsRNA-binding fold" evidence="14">
    <location>
        <begin position="572"/>
        <end position="664"/>
    </location>
</feature>
<dbReference type="InterPro" id="IPR005034">
    <property type="entry name" value="Dicer_dimerisation"/>
</dbReference>
<dbReference type="Pfam" id="PF20932">
    <property type="entry name" value="Dicer_dsRBD"/>
    <property type="match status" value="1"/>
</dbReference>
<protein>
    <submittedName>
        <fullName evidence="16">Endoribonuclease Dicer-like</fullName>
    </submittedName>
</protein>
<dbReference type="Gene3D" id="1.10.1520.10">
    <property type="entry name" value="Ribonuclease III domain"/>
    <property type="match status" value="2"/>
</dbReference>
<dbReference type="PROSITE" id="PS50142">
    <property type="entry name" value="RNASE_3_2"/>
    <property type="match status" value="2"/>
</dbReference>
<dbReference type="GO" id="GO:0005737">
    <property type="term" value="C:cytoplasm"/>
    <property type="evidence" value="ECO:0007669"/>
    <property type="project" value="TreeGrafter"/>
</dbReference>
<feature type="region of interest" description="Disordered" evidence="9">
    <location>
        <begin position="1"/>
        <end position="32"/>
    </location>
</feature>
<dbReference type="RefSeq" id="XP_031558371.1">
    <property type="nucleotide sequence ID" value="XM_031702511.1"/>
</dbReference>
<dbReference type="Gene3D" id="3.40.50.300">
    <property type="entry name" value="P-loop containing nucleotide triphosphate hydrolases"/>
    <property type="match status" value="2"/>
</dbReference>
<dbReference type="PROSITE" id="PS51192">
    <property type="entry name" value="HELICASE_ATP_BIND_1"/>
    <property type="match status" value="1"/>
</dbReference>
<sequence length="1517" mass="172636">MEYDSDIESEDDAAPDLTTRDESGAQENQESLSARPYQVELLEKALEKNIVVCLGTGTGKTFISVLLIKELSHQIMKDYEDGGKRTFFLVNTVPLVAQQHKVIVQNTDLSVGKYVGEDGVDFWEKERWLKELKNHQVLVMTAQIFVDMLGHGKIQLSKVNLIVFDECHHAKKEHPYAQVMRYFTAYNRNEHPRVLGLTASIVNGKVKPHRIEQEIQTLERILRASCETSSDECVGQYATKPTEHAHPYSTSEDVSAEEKQLQERLNQEVLFPWDEFLNDVRDKSEVMKLSKSIVKECIETLEVLGASAANRVAEYFLDITDRFSRTRGLLSSEYSHWLMGYNSTQLRQVQKIYKTYKTKLYGPSNNSVQHVSAKVKALVEILKQYGTGDKKLCGIVFVQRRCTAAVLCEQINLLSRHDKALSFVKCEYVVGHGMVGTAASSAKDMSCKKQDKILRKFRNHEFNLLIATSVVEEGLDVPRCNLVVRFDFPMTFQSYVQSKGRARAKDSFYIILLPDGQDTAELEMYQAIEEYLSNVCYDRRIPTDEESTEAVDTDLLQPYRTRKGASVTMANSIALLCKYCSKLPGDRFTPINPDYKTVEIGKDAFQTTLTMPINCPIKEKIVGDPMPRKKQAKMAAAYEACKRLHQEGELDDHLFPIESLSDEESEDEDQDVEMGDAGQPKSGTKRKKQVYPRKVPDIFQESLPTGPRDRCYLYGFTKSHNKATDSHSVEEEVLKLGILMTSELPPVRRFTLYPDEGAITISVIPIAKPQRLTDAQLSLIDQFHSRISSEMLRNSFERQNVNGYYIIPLRTSSSTRMDKIQIDFDRAEKVLCQEKAVGITRLEDVKSGDSIITPMHRPRERFIIEDSCTNLSPMSAFPERSKAKTYEEYFRKEYPSLQRITRKAQPLILVKSMPQRVNFLVDRKKVKSKEKTKKDIHFIPELCTLEPFSAQLLLEARELPSILHRMTSLLLVMEMRKLIAEGCRVDVQQFSVEQNEEDLSTIGGDIVAGNTMVEIPVPQRFALSSKRDKYNKEFESVSKNLDSLFSKNRTNFLQPDSALLLQALTTKGAGDAFDLERLEMLGDAFLKQAVSIYLFCFYTNKDEGKLTRRKVSQISNLKLYKVSTAHHLPGYMQTTVLDRKSWAPPCLQVKPLSTGKILQERFNSKKKAKRQKLDSESKQEDFASQTISDKSVADSIEALIGAYLVSGGYKGALYFLDYLGIKVLPDEDNAAPSGSPSNYASFLTPPCDPLPSSRPEDLENAALELQGFERRINYEFRNKIYLLQALTHASYAHNRLTPDCYQRLEFLGDAVLDFVVTECLYSRNQRLSPGELTDLRQALVNNNIFAKIAVEYGYHKCLKQTSPEWFKKIGDFVQKLEDDEEEGKPKISDEPFLIMSDKDDEAVEAPKVLGDIFESVAGAIFLDSGMDVVVTWKVYYRMMKPYIDYYSENVPYNPIRLVHENDPDLKFSEARVLDDGKIECELEVSWGRFTGKGANKRIAKAAASRRAMEERKKQQTA</sequence>
<evidence type="ECO:0000259" key="14">
    <source>
        <dbReference type="PROSITE" id="PS51327"/>
    </source>
</evidence>
<comment type="similarity">
    <text evidence="7 8">Belongs to the helicase family. Dicer subfamily.</text>
</comment>
<dbReference type="GO" id="GO:0005524">
    <property type="term" value="F:ATP binding"/>
    <property type="evidence" value="ECO:0007669"/>
    <property type="project" value="UniProtKB-KW"/>
</dbReference>
<keyword evidence="8" id="KW-0694">RNA-binding</keyword>
<evidence type="ECO:0000256" key="8">
    <source>
        <dbReference type="PROSITE-ProRule" id="PRU00657"/>
    </source>
</evidence>
<organism evidence="15 16">
    <name type="scientific">Actinia tenebrosa</name>
    <name type="common">Australian red waratah sea anemone</name>
    <dbReference type="NCBI Taxonomy" id="6105"/>
    <lineage>
        <taxon>Eukaryota</taxon>
        <taxon>Metazoa</taxon>
        <taxon>Cnidaria</taxon>
        <taxon>Anthozoa</taxon>
        <taxon>Hexacorallia</taxon>
        <taxon>Actiniaria</taxon>
        <taxon>Actiniidae</taxon>
        <taxon>Actinia</taxon>
    </lineage>
</organism>
<dbReference type="InParanoid" id="A0A6P8HSF4"/>
<dbReference type="SMART" id="SM00535">
    <property type="entry name" value="RIBOc"/>
    <property type="match status" value="2"/>
</dbReference>
<evidence type="ECO:0000259" key="12">
    <source>
        <dbReference type="PROSITE" id="PS51192"/>
    </source>
</evidence>
<gene>
    <name evidence="16" type="primary">LOC116294837</name>
</gene>
<dbReference type="GO" id="GO:0004525">
    <property type="term" value="F:ribonuclease III activity"/>
    <property type="evidence" value="ECO:0007669"/>
    <property type="project" value="InterPro"/>
</dbReference>
<dbReference type="FunFam" id="1.10.1520.10:FF:000005">
    <property type="entry name" value="Putative endoribonuclease dicer"/>
    <property type="match status" value="1"/>
</dbReference>
<dbReference type="PROSITE" id="PS50821">
    <property type="entry name" value="PAZ"/>
    <property type="match status" value="1"/>
</dbReference>
<dbReference type="GO" id="GO:0005634">
    <property type="term" value="C:nucleus"/>
    <property type="evidence" value="ECO:0007669"/>
    <property type="project" value="TreeGrafter"/>
</dbReference>
<evidence type="ECO:0000256" key="2">
    <source>
        <dbReference type="ARBA" id="ARBA00022737"/>
    </source>
</evidence>
<evidence type="ECO:0000256" key="9">
    <source>
        <dbReference type="SAM" id="MobiDB-lite"/>
    </source>
</evidence>
<dbReference type="GO" id="GO:0030422">
    <property type="term" value="P:siRNA processing"/>
    <property type="evidence" value="ECO:0007669"/>
    <property type="project" value="InterPro"/>
</dbReference>
<dbReference type="InterPro" id="IPR011545">
    <property type="entry name" value="DEAD/DEAH_box_helicase_dom"/>
</dbReference>
<proteinExistence type="inferred from homology"/>
<dbReference type="Pfam" id="PF00271">
    <property type="entry name" value="Helicase_C"/>
    <property type="match status" value="1"/>
</dbReference>
<evidence type="ECO:0000313" key="16">
    <source>
        <dbReference type="RefSeq" id="XP_031558371.1"/>
    </source>
</evidence>
<evidence type="ECO:0000256" key="6">
    <source>
        <dbReference type="ARBA" id="ARBA00022840"/>
    </source>
</evidence>
<dbReference type="PROSITE" id="PS00517">
    <property type="entry name" value="RNASE_3_1"/>
    <property type="match status" value="1"/>
</dbReference>
<dbReference type="CDD" id="cd00593">
    <property type="entry name" value="RIBOc"/>
    <property type="match status" value="2"/>
</dbReference>
<dbReference type="SMART" id="SM00490">
    <property type="entry name" value="HELICc"/>
    <property type="match status" value="1"/>
</dbReference>
<dbReference type="GeneID" id="116294837"/>
<dbReference type="InterPro" id="IPR003100">
    <property type="entry name" value="PAZ_dom"/>
</dbReference>
<dbReference type="GO" id="GO:0006309">
    <property type="term" value="P:apoptotic DNA fragmentation"/>
    <property type="evidence" value="ECO:0007669"/>
    <property type="project" value="TreeGrafter"/>
</dbReference>
<dbReference type="CDD" id="cd18034">
    <property type="entry name" value="DEXHc_dicer"/>
    <property type="match status" value="1"/>
</dbReference>
<evidence type="ECO:0000259" key="11">
    <source>
        <dbReference type="PROSITE" id="PS50821"/>
    </source>
</evidence>
<dbReference type="InterPro" id="IPR027417">
    <property type="entry name" value="P-loop_NTPase"/>
</dbReference>
<dbReference type="GO" id="GO:0004530">
    <property type="term" value="F:deoxyribonuclease I activity"/>
    <property type="evidence" value="ECO:0007669"/>
    <property type="project" value="TreeGrafter"/>
</dbReference>
<keyword evidence="6" id="KW-0067">ATP-binding</keyword>
<dbReference type="FunCoup" id="A0A6P8HSF4">
    <property type="interactions" value="1565"/>
</dbReference>
<name>A0A6P8HSF4_ACTTE</name>
<feature type="region of interest" description="Disordered" evidence="9">
    <location>
        <begin position="661"/>
        <end position="702"/>
    </location>
</feature>
<dbReference type="PANTHER" id="PTHR14950">
    <property type="entry name" value="DICER-RELATED"/>
    <property type="match status" value="1"/>
</dbReference>
<feature type="compositionally biased region" description="Acidic residues" evidence="9">
    <location>
        <begin position="1"/>
        <end position="14"/>
    </location>
</feature>
<dbReference type="Gene3D" id="3.30.160.20">
    <property type="match status" value="1"/>
</dbReference>
<dbReference type="PANTHER" id="PTHR14950:SF37">
    <property type="entry name" value="ENDORIBONUCLEASE DICER"/>
    <property type="match status" value="1"/>
</dbReference>
<dbReference type="Pfam" id="PF20930">
    <property type="entry name" value="Dicer_PBD"/>
    <property type="match status" value="1"/>
</dbReference>
<feature type="domain" description="PAZ" evidence="11">
    <location>
        <begin position="826"/>
        <end position="947"/>
    </location>
</feature>
<accession>A0A6P8HSF4</accession>
<evidence type="ECO:0000259" key="10">
    <source>
        <dbReference type="PROSITE" id="PS50142"/>
    </source>
</evidence>
<evidence type="ECO:0000313" key="15">
    <source>
        <dbReference type="Proteomes" id="UP000515163"/>
    </source>
</evidence>
<dbReference type="Pfam" id="PF03368">
    <property type="entry name" value="Dicer_dimer"/>
    <property type="match status" value="1"/>
</dbReference>
<dbReference type="SUPFAM" id="SSF69065">
    <property type="entry name" value="RNase III domain-like"/>
    <property type="match status" value="2"/>
</dbReference>
<dbReference type="Gene3D" id="3.30.160.380">
    <property type="entry name" value="Dicer dimerisation domain"/>
    <property type="match status" value="1"/>
</dbReference>
<feature type="domain" description="Helicase C-terminal" evidence="13">
    <location>
        <begin position="374"/>
        <end position="549"/>
    </location>
</feature>
<dbReference type="InterPro" id="IPR000999">
    <property type="entry name" value="RNase_III_dom"/>
</dbReference>
<evidence type="ECO:0000256" key="4">
    <source>
        <dbReference type="ARBA" id="ARBA00022801"/>
    </source>
</evidence>
<dbReference type="Pfam" id="PF00636">
    <property type="entry name" value="Ribonuclease_3"/>
    <property type="match status" value="2"/>
</dbReference>
<dbReference type="SMART" id="SM00949">
    <property type="entry name" value="PAZ"/>
    <property type="match status" value="1"/>
</dbReference>
<dbReference type="Pfam" id="PF00270">
    <property type="entry name" value="DEAD"/>
    <property type="match status" value="1"/>
</dbReference>
<dbReference type="GO" id="GO:0004386">
    <property type="term" value="F:helicase activity"/>
    <property type="evidence" value="ECO:0007669"/>
    <property type="project" value="UniProtKB-KW"/>
</dbReference>
<comment type="cofactor">
    <cofactor evidence="1">
        <name>Mg(2+)</name>
        <dbReference type="ChEBI" id="CHEBI:18420"/>
    </cofactor>
</comment>
<dbReference type="GO" id="GO:0003723">
    <property type="term" value="F:RNA binding"/>
    <property type="evidence" value="ECO:0007669"/>
    <property type="project" value="UniProtKB-UniRule"/>
</dbReference>
<dbReference type="PROSITE" id="PS51327">
    <property type="entry name" value="DICER_DSRBF"/>
    <property type="match status" value="1"/>
</dbReference>
<feature type="compositionally biased region" description="Acidic residues" evidence="9">
    <location>
        <begin position="661"/>
        <end position="674"/>
    </location>
</feature>
<evidence type="ECO:0000256" key="5">
    <source>
        <dbReference type="ARBA" id="ARBA00022806"/>
    </source>
</evidence>
<dbReference type="InterPro" id="IPR048513">
    <property type="entry name" value="Dicer_PBD"/>
</dbReference>
<evidence type="ECO:0000256" key="7">
    <source>
        <dbReference type="ARBA" id="ARBA00035116"/>
    </source>
</evidence>
<dbReference type="InterPro" id="IPR001650">
    <property type="entry name" value="Helicase_C-like"/>
</dbReference>
<dbReference type="SMART" id="SM00487">
    <property type="entry name" value="DEXDc"/>
    <property type="match status" value="1"/>
</dbReference>
<reference evidence="16" key="1">
    <citation type="submission" date="2025-08" db="UniProtKB">
        <authorList>
            <consortium name="RefSeq"/>
        </authorList>
    </citation>
    <scope>IDENTIFICATION</scope>
    <source>
        <tissue evidence="16">Tentacle</tissue>
    </source>
</reference>
<dbReference type="Proteomes" id="UP000515163">
    <property type="component" value="Unplaced"/>
</dbReference>
<dbReference type="InterPro" id="IPR014001">
    <property type="entry name" value="Helicase_ATP-bd"/>
</dbReference>